<comment type="caution">
    <text evidence="2">The sequence shown here is derived from an EMBL/GenBank/DDBJ whole genome shotgun (WGS) entry which is preliminary data.</text>
</comment>
<proteinExistence type="predicted"/>
<dbReference type="Proteomes" id="UP001432322">
    <property type="component" value="Unassembled WGS sequence"/>
</dbReference>
<keyword evidence="3" id="KW-1185">Reference proteome</keyword>
<name>A0AAV5VE32_9BILA</name>
<evidence type="ECO:0000313" key="3">
    <source>
        <dbReference type="Proteomes" id="UP001432322"/>
    </source>
</evidence>
<feature type="non-terminal residue" evidence="2">
    <location>
        <position position="1"/>
    </location>
</feature>
<reference evidence="2" key="1">
    <citation type="submission" date="2023-10" db="EMBL/GenBank/DDBJ databases">
        <title>Genome assembly of Pristionchus species.</title>
        <authorList>
            <person name="Yoshida K."/>
            <person name="Sommer R.J."/>
        </authorList>
    </citation>
    <scope>NUCLEOTIDE SEQUENCE</scope>
    <source>
        <strain evidence="2">RS5133</strain>
    </source>
</reference>
<accession>A0AAV5VE32</accession>
<gene>
    <name evidence="2" type="ORF">PFISCL1PPCAC_7765</name>
</gene>
<dbReference type="AlphaFoldDB" id="A0AAV5VE32"/>
<sequence>FARGILRWIRGVFRGVSIEDGDMGEEGDHVHGHDHQPQPEAGEARDDEAEADRAGAASFAVVWFLFGDDVRNCPFVVVLIVASEFRRAKLL</sequence>
<feature type="region of interest" description="Disordered" evidence="1">
    <location>
        <begin position="20"/>
        <end position="51"/>
    </location>
</feature>
<protein>
    <submittedName>
        <fullName evidence="2">Uncharacterized protein</fullName>
    </submittedName>
</protein>
<organism evidence="2 3">
    <name type="scientific">Pristionchus fissidentatus</name>
    <dbReference type="NCBI Taxonomy" id="1538716"/>
    <lineage>
        <taxon>Eukaryota</taxon>
        <taxon>Metazoa</taxon>
        <taxon>Ecdysozoa</taxon>
        <taxon>Nematoda</taxon>
        <taxon>Chromadorea</taxon>
        <taxon>Rhabditida</taxon>
        <taxon>Rhabditina</taxon>
        <taxon>Diplogasteromorpha</taxon>
        <taxon>Diplogasteroidea</taxon>
        <taxon>Neodiplogasteridae</taxon>
        <taxon>Pristionchus</taxon>
    </lineage>
</organism>
<evidence type="ECO:0000256" key="1">
    <source>
        <dbReference type="SAM" id="MobiDB-lite"/>
    </source>
</evidence>
<feature type="compositionally biased region" description="Basic and acidic residues" evidence="1">
    <location>
        <begin position="26"/>
        <end position="37"/>
    </location>
</feature>
<dbReference type="EMBL" id="BTSY01000002">
    <property type="protein sequence ID" value="GMT16468.1"/>
    <property type="molecule type" value="Genomic_DNA"/>
</dbReference>
<evidence type="ECO:0000313" key="2">
    <source>
        <dbReference type="EMBL" id="GMT16468.1"/>
    </source>
</evidence>